<keyword evidence="1" id="KW-1133">Transmembrane helix</keyword>
<evidence type="ECO:0000313" key="2">
    <source>
        <dbReference type="EMBL" id="MBP2071570.1"/>
    </source>
</evidence>
<name>A0ABS4ND62_9THEO</name>
<evidence type="ECO:0000313" key="3">
    <source>
        <dbReference type="Proteomes" id="UP001166402"/>
    </source>
</evidence>
<keyword evidence="1" id="KW-0812">Transmembrane</keyword>
<feature type="transmembrane region" description="Helical" evidence="1">
    <location>
        <begin position="25"/>
        <end position="46"/>
    </location>
</feature>
<comment type="caution">
    <text evidence="2">The sequence shown here is derived from an EMBL/GenBank/DDBJ whole genome shotgun (WGS) entry which is preliminary data.</text>
</comment>
<sequence>MERMIMDLNGRWVILVNSLIRNNKYIIHITLLAIYILWILNLDYFYPFIRFKSLRLNDIFSLCIQIIPLMLLINGFRFKHISAKIVNSVISIILMLISATIAAIILFATITLNVNEAFMPIHNIRFESSSVIVYRSNYGATTDFGITVRQEKEIIKGVLLVKNLLRKDHVYDISVKKLDNNAVELMGEKIYLKRNVYFP</sequence>
<protein>
    <submittedName>
        <fullName evidence="2">Uncharacterized protein</fullName>
    </submittedName>
</protein>
<feature type="transmembrane region" description="Helical" evidence="1">
    <location>
        <begin position="58"/>
        <end position="76"/>
    </location>
</feature>
<accession>A0ABS4ND62</accession>
<proteinExistence type="predicted"/>
<organism evidence="2 3">
    <name type="scientific">Thermoanaerobacterium butyriciformans</name>
    <dbReference type="NCBI Taxonomy" id="1702242"/>
    <lineage>
        <taxon>Bacteria</taxon>
        <taxon>Bacillati</taxon>
        <taxon>Bacillota</taxon>
        <taxon>Clostridia</taxon>
        <taxon>Thermoanaerobacterales</taxon>
        <taxon>Thermoanaerobacteraceae</taxon>
        <taxon>Thermoanaerobacterium</taxon>
    </lineage>
</organism>
<keyword evidence="1" id="KW-0472">Membrane</keyword>
<reference evidence="2" key="1">
    <citation type="submission" date="2021-03" db="EMBL/GenBank/DDBJ databases">
        <title>Genomic Encyclopedia of Type Strains, Phase IV (KMG-IV): sequencing the most valuable type-strain genomes for metagenomic binning, comparative biology and taxonomic classification.</title>
        <authorList>
            <person name="Goeker M."/>
        </authorList>
    </citation>
    <scope>NUCLEOTIDE SEQUENCE</scope>
    <source>
        <strain evidence="2">DSM 101588</strain>
    </source>
</reference>
<dbReference type="Proteomes" id="UP001166402">
    <property type="component" value="Unassembled WGS sequence"/>
</dbReference>
<keyword evidence="3" id="KW-1185">Reference proteome</keyword>
<feature type="transmembrane region" description="Helical" evidence="1">
    <location>
        <begin position="88"/>
        <end position="112"/>
    </location>
</feature>
<evidence type="ECO:0000256" key="1">
    <source>
        <dbReference type="SAM" id="Phobius"/>
    </source>
</evidence>
<dbReference type="EMBL" id="JAGGLT010000009">
    <property type="protein sequence ID" value="MBP2071570.1"/>
    <property type="molecule type" value="Genomic_DNA"/>
</dbReference>
<gene>
    <name evidence="2" type="ORF">J2Z80_001090</name>
</gene>